<dbReference type="InterPro" id="IPR029033">
    <property type="entry name" value="His_PPase_superfam"/>
</dbReference>
<dbReference type="RefSeq" id="WP_104519407.1">
    <property type="nucleotide sequence ID" value="NZ_NHRY01000139.1"/>
</dbReference>
<evidence type="ECO:0000313" key="1">
    <source>
        <dbReference type="EMBL" id="PPQ33722.1"/>
    </source>
</evidence>
<dbReference type="PANTHER" id="PTHR48100:SF1">
    <property type="entry name" value="HISTIDINE PHOSPHATASE FAMILY PROTEIN-RELATED"/>
    <property type="match status" value="1"/>
</dbReference>
<gene>
    <name evidence="1" type="ORF">CCS01_13700</name>
</gene>
<name>A0A2S6NGF3_RHOGL</name>
<dbReference type="PANTHER" id="PTHR48100">
    <property type="entry name" value="BROAD-SPECIFICITY PHOSPHATASE YOR283W-RELATED"/>
    <property type="match status" value="1"/>
</dbReference>
<dbReference type="SUPFAM" id="SSF53254">
    <property type="entry name" value="Phosphoglycerate mutase-like"/>
    <property type="match status" value="1"/>
</dbReference>
<dbReference type="CDD" id="cd07067">
    <property type="entry name" value="HP_PGM_like"/>
    <property type="match status" value="1"/>
</dbReference>
<evidence type="ECO:0000313" key="2">
    <source>
        <dbReference type="Proteomes" id="UP000239724"/>
    </source>
</evidence>
<dbReference type="AlphaFoldDB" id="A0A2S6NGF3"/>
<dbReference type="InterPro" id="IPR050275">
    <property type="entry name" value="PGM_Phosphatase"/>
</dbReference>
<organism evidence="1 2">
    <name type="scientific">Rhodopila globiformis</name>
    <name type="common">Rhodopseudomonas globiformis</name>
    <dbReference type="NCBI Taxonomy" id="1071"/>
    <lineage>
        <taxon>Bacteria</taxon>
        <taxon>Pseudomonadati</taxon>
        <taxon>Pseudomonadota</taxon>
        <taxon>Alphaproteobacteria</taxon>
        <taxon>Acetobacterales</taxon>
        <taxon>Acetobacteraceae</taxon>
        <taxon>Rhodopila</taxon>
    </lineage>
</organism>
<comment type="caution">
    <text evidence="1">The sequence shown here is derived from an EMBL/GenBank/DDBJ whole genome shotgun (WGS) entry which is preliminary data.</text>
</comment>
<dbReference type="GO" id="GO:0016791">
    <property type="term" value="F:phosphatase activity"/>
    <property type="evidence" value="ECO:0007669"/>
    <property type="project" value="TreeGrafter"/>
</dbReference>
<keyword evidence="2" id="KW-1185">Reference proteome</keyword>
<dbReference type="EMBL" id="NHRY01000139">
    <property type="protein sequence ID" value="PPQ33722.1"/>
    <property type="molecule type" value="Genomic_DNA"/>
</dbReference>
<evidence type="ECO:0008006" key="3">
    <source>
        <dbReference type="Google" id="ProtNLM"/>
    </source>
</evidence>
<dbReference type="OrthoDB" id="9781415at2"/>
<dbReference type="Gene3D" id="3.40.50.1240">
    <property type="entry name" value="Phosphoglycerate mutase-like"/>
    <property type="match status" value="1"/>
</dbReference>
<dbReference type="GO" id="GO:0005737">
    <property type="term" value="C:cytoplasm"/>
    <property type="evidence" value="ECO:0007669"/>
    <property type="project" value="TreeGrafter"/>
</dbReference>
<reference evidence="1 2" key="1">
    <citation type="journal article" date="2018" name="Arch. Microbiol.">
        <title>New insights into the metabolic potential of the phototrophic purple bacterium Rhodopila globiformis DSM 161(T) from its draft genome sequence and evidence for a vanadium-dependent nitrogenase.</title>
        <authorList>
            <person name="Imhoff J.F."/>
            <person name="Rahn T."/>
            <person name="Kunzel S."/>
            <person name="Neulinger S.C."/>
        </authorList>
    </citation>
    <scope>NUCLEOTIDE SEQUENCE [LARGE SCALE GENOMIC DNA]</scope>
    <source>
        <strain evidence="1 2">DSM 161</strain>
    </source>
</reference>
<protein>
    <recommendedName>
        <fullName evidence="3">Alpha-ribazole phosphatase</fullName>
    </recommendedName>
</protein>
<accession>A0A2S6NGF3</accession>
<proteinExistence type="predicted"/>
<dbReference type="InterPro" id="IPR013078">
    <property type="entry name" value="His_Pase_superF_clade-1"/>
</dbReference>
<dbReference type="Pfam" id="PF00300">
    <property type="entry name" value="His_Phos_1"/>
    <property type="match status" value="1"/>
</dbReference>
<dbReference type="Proteomes" id="UP000239724">
    <property type="component" value="Unassembled WGS sequence"/>
</dbReference>
<dbReference type="SMART" id="SM00855">
    <property type="entry name" value="PGAM"/>
    <property type="match status" value="1"/>
</dbReference>
<sequence length="182" mass="19250">MTLLLIRHTAVMGAGGLCYGRTEVPLAASFAAEAAAVRAALHTTLAPQPWTLYASPALRCRLLAETLDAPVTLDPRLGEVDFGDWDGHAWDDLPRAALDGWCADFVHARPPGGESFKDLIARAEDFVADVARRHADGTVLAVTHAGIIRALLAPRRGLGYADAFSIAVPHGSIHAVSESLAP</sequence>